<dbReference type="AlphaFoldDB" id="A0A6B4FK10"/>
<dbReference type="InterPro" id="IPR025346">
    <property type="entry name" value="DUF4250"/>
</dbReference>
<evidence type="ECO:0000313" key="1">
    <source>
        <dbReference type="EMBL" id="NFA43426.1"/>
    </source>
</evidence>
<reference evidence="6 7" key="2">
    <citation type="submission" date="2019-04" db="EMBL/GenBank/DDBJ databases">
        <title>Genome sequencing of Clostridium botulinum Groups I-IV and Clostridium butyricum.</title>
        <authorList>
            <person name="Brunt J."/>
            <person name="Van Vliet A.H.M."/>
            <person name="Stringer S.C."/>
            <person name="Carter A.T."/>
            <person name="Peck M.W."/>
        </authorList>
    </citation>
    <scope>NUCLEOTIDE SEQUENCE [LARGE SCALE GENOMIC DNA]</scope>
    <source>
        <strain evidence="2 7">1605</strain>
        <strain evidence="4 8">BL81</strain>
        <strain evidence="3 6">CB-K-33E</strain>
    </source>
</reference>
<evidence type="ECO:0000313" key="2">
    <source>
        <dbReference type="EMBL" id="NFF87951.1"/>
    </source>
</evidence>
<protein>
    <submittedName>
        <fullName evidence="2">DUF4250 domain-containing protein</fullName>
    </submittedName>
</protein>
<evidence type="ECO:0000313" key="4">
    <source>
        <dbReference type="EMBL" id="NFV25912.1"/>
    </source>
</evidence>
<dbReference type="Proteomes" id="UP000473681">
    <property type="component" value="Unassembled WGS sequence"/>
</dbReference>
<gene>
    <name evidence="1" type="ORF">EXM65_12790</name>
    <name evidence="2" type="ORF">FC774_08740</name>
    <name evidence="3" type="ORF">FDB51_08745</name>
    <name evidence="4" type="ORF">FDG31_06945</name>
</gene>
<dbReference type="Proteomes" id="UP000486903">
    <property type="component" value="Unassembled WGS sequence"/>
</dbReference>
<organism evidence="2 7">
    <name type="scientific">Clostridium botulinum</name>
    <dbReference type="NCBI Taxonomy" id="1491"/>
    <lineage>
        <taxon>Bacteria</taxon>
        <taxon>Bacillati</taxon>
        <taxon>Bacillota</taxon>
        <taxon>Clostridia</taxon>
        <taxon>Eubacteriales</taxon>
        <taxon>Clostridiaceae</taxon>
        <taxon>Clostridium</taxon>
    </lineage>
</organism>
<comment type="caution">
    <text evidence="2">The sequence shown here is derived from an EMBL/GenBank/DDBJ whole genome shotgun (WGS) entry which is preliminary data.</text>
</comment>
<sequence length="65" mass="7721">MMNIEDVISMDANLLVSIMNMKLRDNYDSLQSLCYDLDLKEEDIVHRCKSIGYEYNKLHNQFKAF</sequence>
<name>A0A6B4FK10_CLOBO</name>
<dbReference type="Proteomes" id="UP000476820">
    <property type="component" value="Unassembled WGS sequence"/>
</dbReference>
<dbReference type="EMBL" id="SGKU01000038">
    <property type="protein sequence ID" value="NFA43426.1"/>
    <property type="molecule type" value="Genomic_DNA"/>
</dbReference>
<dbReference type="EMBL" id="SWOV01000019">
    <property type="protein sequence ID" value="NFF87951.1"/>
    <property type="molecule type" value="Genomic_DNA"/>
</dbReference>
<reference evidence="1 5" key="1">
    <citation type="submission" date="2019-02" db="EMBL/GenBank/DDBJ databases">
        <title>Genome sequencing of Clostridium botulinum clinical isolates.</title>
        <authorList>
            <person name="Brunt J."/>
            <person name="Van Vliet A.H.M."/>
            <person name="Stringer S.C."/>
            <person name="Grant K.A."/>
            <person name="Carter A.C."/>
            <person name="Peck M.W."/>
        </authorList>
    </citation>
    <scope>NUCLEOTIDE SEQUENCE [LARGE SCALE GENOMIC DNA]</scope>
    <source>
        <strain evidence="1 5">H113700579</strain>
    </source>
</reference>
<dbReference type="Proteomes" id="UP000472355">
    <property type="component" value="Unassembled WGS sequence"/>
</dbReference>
<proteinExistence type="predicted"/>
<evidence type="ECO:0000313" key="6">
    <source>
        <dbReference type="Proteomes" id="UP000473681"/>
    </source>
</evidence>
<dbReference type="EMBL" id="SWVK01000010">
    <property type="protein sequence ID" value="NFN35219.1"/>
    <property type="molecule type" value="Genomic_DNA"/>
</dbReference>
<evidence type="ECO:0000313" key="8">
    <source>
        <dbReference type="Proteomes" id="UP000486903"/>
    </source>
</evidence>
<evidence type="ECO:0000313" key="5">
    <source>
        <dbReference type="Proteomes" id="UP000472355"/>
    </source>
</evidence>
<dbReference type="OrthoDB" id="6636823at2"/>
<evidence type="ECO:0000313" key="3">
    <source>
        <dbReference type="EMBL" id="NFN35219.1"/>
    </source>
</evidence>
<accession>A0A6B4FK10</accession>
<dbReference type="EMBL" id="SXFB01000003">
    <property type="protein sequence ID" value="NFV25912.1"/>
    <property type="molecule type" value="Genomic_DNA"/>
</dbReference>
<dbReference type="RefSeq" id="WP_003372047.1">
    <property type="nucleotide sequence ID" value="NZ_LFPG01000017.1"/>
</dbReference>
<evidence type="ECO:0000313" key="7">
    <source>
        <dbReference type="Proteomes" id="UP000476820"/>
    </source>
</evidence>
<dbReference type="Pfam" id="PF14056">
    <property type="entry name" value="DUF4250"/>
    <property type="match status" value="1"/>
</dbReference>